<comment type="catalytic activity">
    <reaction evidence="1 11">
        <text>UDP-alpha-D-glucose = UDP-alpha-D-galactose</text>
        <dbReference type="Rhea" id="RHEA:22168"/>
        <dbReference type="ChEBI" id="CHEBI:58885"/>
        <dbReference type="ChEBI" id="CHEBI:66914"/>
        <dbReference type="EC" id="5.1.3.2"/>
    </reaction>
</comment>
<dbReference type="Pfam" id="PF01370">
    <property type="entry name" value="Epimerase"/>
    <property type="match status" value="1"/>
</dbReference>
<comment type="pathway">
    <text evidence="3 11">Carbohydrate metabolism; galactose metabolism.</text>
</comment>
<evidence type="ECO:0000256" key="10">
    <source>
        <dbReference type="ARBA" id="ARBA00023277"/>
    </source>
</evidence>
<dbReference type="PANTHER" id="PTHR43725:SF53">
    <property type="entry name" value="UDP-ARABINOSE 4-EPIMERASE 1"/>
    <property type="match status" value="1"/>
</dbReference>
<comment type="subunit">
    <text evidence="11">Homodimer.</text>
</comment>
<dbReference type="GO" id="GO:0003978">
    <property type="term" value="F:UDP-glucose 4-epimerase activity"/>
    <property type="evidence" value="ECO:0007669"/>
    <property type="project" value="UniProtKB-UniRule"/>
</dbReference>
<protein>
    <recommendedName>
        <fullName evidence="6 11">UDP-glucose 4-epimerase</fullName>
        <ecNumber evidence="5 11">5.1.3.2</ecNumber>
    </recommendedName>
</protein>
<organism evidence="13 14">
    <name type="scientific">Phascolarctobacterium succinatutens</name>
    <dbReference type="NCBI Taxonomy" id="626940"/>
    <lineage>
        <taxon>Bacteria</taxon>
        <taxon>Bacillati</taxon>
        <taxon>Bacillota</taxon>
        <taxon>Negativicutes</taxon>
        <taxon>Acidaminococcales</taxon>
        <taxon>Acidaminococcaceae</taxon>
        <taxon>Phascolarctobacterium</taxon>
    </lineage>
</organism>
<reference evidence="13 14" key="1">
    <citation type="journal article" date="2016" name="Nat. Biotechnol.">
        <title>Measurement of bacterial replication rates in microbial communities.</title>
        <authorList>
            <person name="Brown C.T."/>
            <person name="Olm M.R."/>
            <person name="Thomas B.C."/>
            <person name="Banfield J.F."/>
        </authorList>
    </citation>
    <scope>NUCLEOTIDE SEQUENCE [LARGE SCALE GENOMIC DNA]</scope>
    <source>
        <strain evidence="13">46_33</strain>
    </source>
</reference>
<dbReference type="Gene3D" id="3.40.50.720">
    <property type="entry name" value="NAD(P)-binding Rossmann-like Domain"/>
    <property type="match status" value="1"/>
</dbReference>
<evidence type="ECO:0000256" key="5">
    <source>
        <dbReference type="ARBA" id="ARBA00013189"/>
    </source>
</evidence>
<dbReference type="InterPro" id="IPR005886">
    <property type="entry name" value="UDP_G4E"/>
</dbReference>
<keyword evidence="8" id="KW-0299">Galactose metabolism</keyword>
<feature type="domain" description="NAD-dependent epimerase/dehydratase" evidence="12">
    <location>
        <begin position="3"/>
        <end position="252"/>
    </location>
</feature>
<dbReference type="SUPFAM" id="SSF51735">
    <property type="entry name" value="NAD(P)-binding Rossmann-fold domains"/>
    <property type="match status" value="1"/>
</dbReference>
<evidence type="ECO:0000313" key="13">
    <source>
        <dbReference type="EMBL" id="OLA39445.1"/>
    </source>
</evidence>
<dbReference type="Gene3D" id="3.90.25.10">
    <property type="entry name" value="UDP-galactose 4-epimerase, domain 1"/>
    <property type="match status" value="1"/>
</dbReference>
<comment type="similarity">
    <text evidence="4 11">Belongs to the NAD(P)-dependent epimerase/dehydratase family.</text>
</comment>
<evidence type="ECO:0000256" key="9">
    <source>
        <dbReference type="ARBA" id="ARBA00023235"/>
    </source>
</evidence>
<keyword evidence="7 11" id="KW-0520">NAD</keyword>
<name>A0A1Q6RAS2_9FIRM</name>
<dbReference type="PANTHER" id="PTHR43725">
    <property type="entry name" value="UDP-GLUCOSE 4-EPIMERASE"/>
    <property type="match status" value="1"/>
</dbReference>
<proteinExistence type="inferred from homology"/>
<dbReference type="EMBL" id="MNTG01000001">
    <property type="protein sequence ID" value="OLA39445.1"/>
    <property type="molecule type" value="Genomic_DNA"/>
</dbReference>
<evidence type="ECO:0000256" key="6">
    <source>
        <dbReference type="ARBA" id="ARBA00018569"/>
    </source>
</evidence>
<comment type="cofactor">
    <cofactor evidence="2 11">
        <name>NAD(+)</name>
        <dbReference type="ChEBI" id="CHEBI:57540"/>
    </cofactor>
</comment>
<dbReference type="RefSeq" id="WP_303679124.1">
    <property type="nucleotide sequence ID" value="NZ_DBEWWC010000058.1"/>
</dbReference>
<accession>A0A1Q6RAS2</accession>
<dbReference type="EC" id="5.1.3.2" evidence="5 11"/>
<evidence type="ECO:0000256" key="1">
    <source>
        <dbReference type="ARBA" id="ARBA00000083"/>
    </source>
</evidence>
<evidence type="ECO:0000256" key="3">
    <source>
        <dbReference type="ARBA" id="ARBA00004947"/>
    </source>
</evidence>
<evidence type="ECO:0000256" key="7">
    <source>
        <dbReference type="ARBA" id="ARBA00023027"/>
    </source>
</evidence>
<evidence type="ECO:0000256" key="11">
    <source>
        <dbReference type="RuleBase" id="RU366046"/>
    </source>
</evidence>
<evidence type="ECO:0000256" key="4">
    <source>
        <dbReference type="ARBA" id="ARBA00007637"/>
    </source>
</evidence>
<dbReference type="Proteomes" id="UP000186777">
    <property type="component" value="Unassembled WGS sequence"/>
</dbReference>
<keyword evidence="9 11" id="KW-0413">Isomerase</keyword>
<dbReference type="InterPro" id="IPR036291">
    <property type="entry name" value="NAD(P)-bd_dom_sf"/>
</dbReference>
<dbReference type="CDD" id="cd05247">
    <property type="entry name" value="UDP_G4E_1_SDR_e"/>
    <property type="match status" value="1"/>
</dbReference>
<dbReference type="InterPro" id="IPR001509">
    <property type="entry name" value="Epimerase_deHydtase"/>
</dbReference>
<sequence length="329" mass="35939">MNILVTGGAGYIGSHVVEELQKSGFTPIVYDNFSTGHEAAVPDEVQLVEGDIHDVRFAKHIMEQFKIDAVIHFAASSLVGESMTDPAKYYFNNVEGSLHLLEAMRGAGVDRMVFSSTAAVYGEPEAVPITEDSRLAPTNVYGRTKLAIEGMLADYDHAYDMRYVALRYFNAAGASPTRDIGEDHSPESHLIPLILKTAQGVRKQVSIFGTDYPTADGTCVRDYIHVCDLAKAHVLALKHLLSGGSSRVYNLGSENGFSVRQMIDSAKKVTGVDFPVVEEARRAGDPAVLIASSAKIREELGWEPQHSSVYEVISTAWKWHKGHPHGYCG</sequence>
<evidence type="ECO:0000256" key="2">
    <source>
        <dbReference type="ARBA" id="ARBA00001911"/>
    </source>
</evidence>
<comment type="caution">
    <text evidence="13">The sequence shown here is derived from an EMBL/GenBank/DDBJ whole genome shotgun (WGS) entry which is preliminary data.</text>
</comment>
<dbReference type="AlphaFoldDB" id="A0A1Q6RAS2"/>
<gene>
    <name evidence="13" type="ORF">BHW43_00690</name>
</gene>
<evidence type="ECO:0000313" key="14">
    <source>
        <dbReference type="Proteomes" id="UP000186777"/>
    </source>
</evidence>
<evidence type="ECO:0000256" key="8">
    <source>
        <dbReference type="ARBA" id="ARBA00023144"/>
    </source>
</evidence>
<dbReference type="GO" id="GO:0033499">
    <property type="term" value="P:galactose catabolic process via UDP-galactose, Leloir pathway"/>
    <property type="evidence" value="ECO:0007669"/>
    <property type="project" value="TreeGrafter"/>
</dbReference>
<dbReference type="STRING" id="626940.BHW43_00690"/>
<evidence type="ECO:0000259" key="12">
    <source>
        <dbReference type="Pfam" id="PF01370"/>
    </source>
</evidence>
<dbReference type="NCBIfam" id="TIGR01179">
    <property type="entry name" value="galE"/>
    <property type="match status" value="1"/>
</dbReference>
<dbReference type="UniPathway" id="UPA00214"/>
<keyword evidence="10 11" id="KW-0119">Carbohydrate metabolism</keyword>